<comment type="caution">
    <text evidence="19">The sequence shown here is derived from an EMBL/GenBank/DDBJ whole genome shotgun (WGS) entry which is preliminary data.</text>
</comment>
<evidence type="ECO:0000256" key="13">
    <source>
        <dbReference type="NCBIfam" id="TIGR01273"/>
    </source>
</evidence>
<dbReference type="SUPFAM" id="SSF51419">
    <property type="entry name" value="PLP-binding barrel"/>
    <property type="match status" value="1"/>
</dbReference>
<evidence type="ECO:0000256" key="8">
    <source>
        <dbReference type="ARBA" id="ARBA00022842"/>
    </source>
</evidence>
<evidence type="ECO:0000256" key="7">
    <source>
        <dbReference type="ARBA" id="ARBA00022793"/>
    </source>
</evidence>
<keyword evidence="12" id="KW-0456">Lyase</keyword>
<dbReference type="PIRSF" id="PIRSF001336">
    <property type="entry name" value="Arg_decrbxlase"/>
    <property type="match status" value="1"/>
</dbReference>
<dbReference type="Gene3D" id="1.20.58.930">
    <property type="match status" value="1"/>
</dbReference>
<dbReference type="PRINTS" id="PR01180">
    <property type="entry name" value="ARGDCRBXLASE"/>
</dbReference>
<dbReference type="Pfam" id="PF02784">
    <property type="entry name" value="Orn_Arg_deC_N"/>
    <property type="match status" value="1"/>
</dbReference>
<dbReference type="RefSeq" id="WP_284383000.1">
    <property type="nucleotide sequence ID" value="NZ_BSNM01000016.1"/>
</dbReference>
<feature type="domain" description="Arginine decarboxylase helical bundle" evidence="17">
    <location>
        <begin position="373"/>
        <end position="454"/>
    </location>
</feature>
<evidence type="ECO:0000256" key="14">
    <source>
        <dbReference type="PIRSR" id="PIRSR001336-50"/>
    </source>
</evidence>
<comment type="similarity">
    <text evidence="4">Belongs to the Orn/Lys/Arg decarboxylase class-II family. SpeA subfamily.</text>
</comment>
<dbReference type="Pfam" id="PF17810">
    <property type="entry name" value="Arg_decarb_HB"/>
    <property type="match status" value="1"/>
</dbReference>
<evidence type="ECO:0000256" key="4">
    <source>
        <dbReference type="ARBA" id="ARBA00008357"/>
    </source>
</evidence>
<feature type="domain" description="Arginine decarboxylase C-terminal helical" evidence="18">
    <location>
        <begin position="580"/>
        <end position="633"/>
    </location>
</feature>
<dbReference type="Pfam" id="PF17944">
    <property type="entry name" value="Arg_decarbox_C"/>
    <property type="match status" value="1"/>
</dbReference>
<dbReference type="AlphaFoldDB" id="A0AA37W7R9"/>
<comment type="function">
    <text evidence="3">Catalyzes the biosynthesis of agmatine from arginine.</text>
</comment>
<accession>A0AA37W7R9</accession>
<organism evidence="19 20">
    <name type="scientific">Litoribrevibacter albus</name>
    <dbReference type="NCBI Taxonomy" id="1473156"/>
    <lineage>
        <taxon>Bacteria</taxon>
        <taxon>Pseudomonadati</taxon>
        <taxon>Pseudomonadota</taxon>
        <taxon>Gammaproteobacteria</taxon>
        <taxon>Oceanospirillales</taxon>
        <taxon>Oceanospirillaceae</taxon>
        <taxon>Litoribrevibacter</taxon>
    </lineage>
</organism>
<feature type="active site" description="Proton donor" evidence="15">
    <location>
        <position position="505"/>
    </location>
</feature>
<evidence type="ECO:0000256" key="12">
    <source>
        <dbReference type="ARBA" id="ARBA00023239"/>
    </source>
</evidence>
<keyword evidence="9 14" id="KW-0663">Pyridoxal phosphate</keyword>
<dbReference type="GO" id="GO:0008792">
    <property type="term" value="F:arginine decarboxylase activity"/>
    <property type="evidence" value="ECO:0007669"/>
    <property type="project" value="UniProtKB-UniRule"/>
</dbReference>
<dbReference type="Gene3D" id="1.10.287.3440">
    <property type="match status" value="1"/>
</dbReference>
<dbReference type="InterPro" id="IPR009006">
    <property type="entry name" value="Ala_racemase/Decarboxylase_C"/>
</dbReference>
<dbReference type="InterPro" id="IPR040634">
    <property type="entry name" value="Arg_decarb_HB"/>
</dbReference>
<evidence type="ECO:0000256" key="11">
    <source>
        <dbReference type="ARBA" id="ARBA00023115"/>
    </source>
</evidence>
<dbReference type="EMBL" id="BSNM01000016">
    <property type="protein sequence ID" value="GLQ32847.1"/>
    <property type="molecule type" value="Genomic_DNA"/>
</dbReference>
<name>A0AA37W7R9_9GAMM</name>
<evidence type="ECO:0000256" key="15">
    <source>
        <dbReference type="PIRSR" id="PIRSR600183-50"/>
    </source>
</evidence>
<gene>
    <name evidence="19" type="primary">speA</name>
    <name evidence="19" type="ORF">GCM10007876_33260</name>
</gene>
<evidence type="ECO:0000259" key="18">
    <source>
        <dbReference type="Pfam" id="PF17944"/>
    </source>
</evidence>
<keyword evidence="7" id="KW-0210">Decarboxylase</keyword>
<evidence type="ECO:0000256" key="3">
    <source>
        <dbReference type="ARBA" id="ARBA00002257"/>
    </source>
</evidence>
<dbReference type="CDD" id="cd06830">
    <property type="entry name" value="PLPDE_III_ADC"/>
    <property type="match status" value="1"/>
</dbReference>
<keyword evidence="10" id="KW-0745">Spermidine biosynthesis</keyword>
<evidence type="ECO:0000313" key="19">
    <source>
        <dbReference type="EMBL" id="GLQ32847.1"/>
    </source>
</evidence>
<dbReference type="InterPro" id="IPR002985">
    <property type="entry name" value="Arg_decrbxlase"/>
</dbReference>
<evidence type="ECO:0000256" key="6">
    <source>
        <dbReference type="ARBA" id="ARBA00022723"/>
    </source>
</evidence>
<dbReference type="Proteomes" id="UP001161389">
    <property type="component" value="Unassembled WGS sequence"/>
</dbReference>
<dbReference type="PANTHER" id="PTHR43295">
    <property type="entry name" value="ARGININE DECARBOXYLASE"/>
    <property type="match status" value="1"/>
</dbReference>
<dbReference type="GO" id="GO:0046872">
    <property type="term" value="F:metal ion binding"/>
    <property type="evidence" value="ECO:0007669"/>
    <property type="project" value="UniProtKB-KW"/>
</dbReference>
<protein>
    <recommendedName>
        <fullName evidence="5 13">Arginine decarboxylase</fullName>
        <ecNumber evidence="5 13">4.1.1.19</ecNumber>
    </recommendedName>
</protein>
<feature type="domain" description="Orn/DAP/Arg decarboxylase 2 N-terminal" evidence="16">
    <location>
        <begin position="81"/>
        <end position="348"/>
    </location>
</feature>
<evidence type="ECO:0000256" key="10">
    <source>
        <dbReference type="ARBA" id="ARBA00023066"/>
    </source>
</evidence>
<evidence type="ECO:0000259" key="16">
    <source>
        <dbReference type="Pfam" id="PF02784"/>
    </source>
</evidence>
<evidence type="ECO:0000256" key="2">
    <source>
        <dbReference type="ARBA" id="ARBA00001946"/>
    </source>
</evidence>
<dbReference type="GO" id="GO:0008295">
    <property type="term" value="P:spermidine biosynthetic process"/>
    <property type="evidence" value="ECO:0007669"/>
    <property type="project" value="UniProtKB-UniRule"/>
</dbReference>
<dbReference type="InterPro" id="IPR041128">
    <property type="entry name" value="Arg_decarbox_C"/>
</dbReference>
<keyword evidence="8" id="KW-0460">Magnesium</keyword>
<dbReference type="GO" id="GO:0006527">
    <property type="term" value="P:L-arginine catabolic process"/>
    <property type="evidence" value="ECO:0007669"/>
    <property type="project" value="InterPro"/>
</dbReference>
<evidence type="ECO:0000256" key="5">
    <source>
        <dbReference type="ARBA" id="ARBA00012426"/>
    </source>
</evidence>
<dbReference type="InterPro" id="IPR022653">
    <property type="entry name" value="De-COase2_pyr-phos_BS"/>
</dbReference>
<dbReference type="EC" id="4.1.1.19" evidence="5 13"/>
<keyword evidence="11" id="KW-0620">Polyamine biosynthesis</keyword>
<evidence type="ECO:0000259" key="17">
    <source>
        <dbReference type="Pfam" id="PF17810"/>
    </source>
</evidence>
<dbReference type="InterPro" id="IPR029066">
    <property type="entry name" value="PLP-binding_barrel"/>
</dbReference>
<evidence type="ECO:0000313" key="20">
    <source>
        <dbReference type="Proteomes" id="UP001161389"/>
    </source>
</evidence>
<keyword evidence="6" id="KW-0479">Metal-binding</keyword>
<dbReference type="PRINTS" id="PR01179">
    <property type="entry name" value="ODADCRBXLASE"/>
</dbReference>
<feature type="modified residue" description="N6-(pyridoxal phosphate)lysine" evidence="14">
    <location>
        <position position="106"/>
    </location>
</feature>
<dbReference type="InterPro" id="IPR022644">
    <property type="entry name" value="De-COase2_N"/>
</dbReference>
<reference evidence="19" key="2">
    <citation type="submission" date="2023-01" db="EMBL/GenBank/DDBJ databases">
        <title>Draft genome sequence of Litoribrevibacter albus strain NBRC 110071.</title>
        <authorList>
            <person name="Sun Q."/>
            <person name="Mori K."/>
        </authorList>
    </citation>
    <scope>NUCLEOTIDE SEQUENCE</scope>
    <source>
        <strain evidence="19">NBRC 110071</strain>
    </source>
</reference>
<dbReference type="NCBIfam" id="TIGR01273">
    <property type="entry name" value="speA"/>
    <property type="match status" value="1"/>
</dbReference>
<dbReference type="Gene3D" id="3.20.20.10">
    <property type="entry name" value="Alanine racemase"/>
    <property type="match status" value="1"/>
</dbReference>
<dbReference type="NCBIfam" id="NF003763">
    <property type="entry name" value="PRK05354.1"/>
    <property type="match status" value="1"/>
</dbReference>
<reference evidence="19" key="1">
    <citation type="journal article" date="2014" name="Int. J. Syst. Evol. Microbiol.">
        <title>Complete genome sequence of Corynebacterium casei LMG S-19264T (=DSM 44701T), isolated from a smear-ripened cheese.</title>
        <authorList>
            <consortium name="US DOE Joint Genome Institute (JGI-PGF)"/>
            <person name="Walter F."/>
            <person name="Albersmeier A."/>
            <person name="Kalinowski J."/>
            <person name="Ruckert C."/>
        </authorList>
    </citation>
    <scope>NUCLEOTIDE SEQUENCE</scope>
    <source>
        <strain evidence="19">NBRC 110071</strain>
    </source>
</reference>
<dbReference type="SUPFAM" id="SSF50621">
    <property type="entry name" value="Alanine racemase C-terminal domain-like"/>
    <property type="match status" value="1"/>
</dbReference>
<dbReference type="Gene3D" id="2.40.37.10">
    <property type="entry name" value="Lyase, Ornithine Decarboxylase, Chain A, domain 1"/>
    <property type="match status" value="1"/>
</dbReference>
<proteinExistence type="inferred from homology"/>
<dbReference type="PROSITE" id="PS00878">
    <property type="entry name" value="ODR_DC_2_1"/>
    <property type="match status" value="1"/>
</dbReference>
<keyword evidence="20" id="KW-1185">Reference proteome</keyword>
<dbReference type="InterPro" id="IPR000183">
    <property type="entry name" value="Orn/DAP/Arg_de-COase"/>
</dbReference>
<dbReference type="PANTHER" id="PTHR43295:SF9">
    <property type="entry name" value="BIOSYNTHETIC ARGININE DECARBOXYLASE"/>
    <property type="match status" value="1"/>
</dbReference>
<comment type="cofactor">
    <cofactor evidence="2">
        <name>Mg(2+)</name>
        <dbReference type="ChEBI" id="CHEBI:18420"/>
    </cofactor>
</comment>
<comment type="cofactor">
    <cofactor evidence="1 14">
        <name>pyridoxal 5'-phosphate</name>
        <dbReference type="ChEBI" id="CHEBI:597326"/>
    </cofactor>
</comment>
<sequence>MKSTPLQHWDIETAKETYGINHWSNGYFDVSDQGEIVITCPVNGHKVNVSLMDIIEGMKDRELHMPVLLRIENLLDHSISRINEAFRAAIEKLEYQNTYRGVFPIKVNQQCHVVEEIAQFGNRYSHGLEAGSKAELIIALASLQNEDSYIVCNGYKDEEFIDLGLRAIQLGWKCFFVVESPTEVEVIVQRSRELGVKPMIGTRVKLSTTVEGHWQHDSGDRSIFGLNSLQLVEVIDLLKDADMLDCLRMLHFHLGSQLPSIHNIRKGVQEACRYYVSMINEGAPMGYLDLGGGLAVDYEGSQQSGTHSKNYTLDEYCIDIVEAVMQTLDPLEIDHPVLISESGRATVAYSSLFLFNVLDVAHFDPVFVIEQPDEDANETLKNLYEVTESINGKNIQECYNDAIFYRDEIRHLFNRGQVDLRTRATAENYFLNIVQQVQALAPGVEHLPDELTNLREDLADIYYGNFSVFQSLPDAWAIGQVFPMLPVHRLNEMPTREAMFADLTCDCDGKIDQFIGGRKTLPLHPLKKGEDYYIGTFLVGAYQETLSDLHNLFGDTNVVSIRINADGSYDFMREIHGDSIADVLSYVEYDPRGLRDKFRNTVEKAVRGGKISVATRQEILSAFSASLDGYTYYEHD</sequence>
<evidence type="ECO:0000256" key="9">
    <source>
        <dbReference type="ARBA" id="ARBA00022898"/>
    </source>
</evidence>
<evidence type="ECO:0000256" key="1">
    <source>
        <dbReference type="ARBA" id="ARBA00001933"/>
    </source>
</evidence>